<dbReference type="Proteomes" id="UP001225316">
    <property type="component" value="Unassembled WGS sequence"/>
</dbReference>
<evidence type="ECO:0000256" key="1">
    <source>
        <dbReference type="ARBA" id="ARBA00008728"/>
    </source>
</evidence>
<dbReference type="SUPFAM" id="SSF111364">
    <property type="entry name" value="Tsx-like channel"/>
    <property type="match status" value="1"/>
</dbReference>
<dbReference type="EMBL" id="JARXHW010000009">
    <property type="protein sequence ID" value="MDQ8207013.1"/>
    <property type="molecule type" value="Genomic_DNA"/>
</dbReference>
<dbReference type="RefSeq" id="WP_308949151.1">
    <property type="nucleotide sequence ID" value="NZ_JARXHW010000009.1"/>
</dbReference>
<dbReference type="InterPro" id="IPR018013">
    <property type="entry name" value="Channel_Tsx-like"/>
</dbReference>
<evidence type="ECO:0000313" key="2">
    <source>
        <dbReference type="EMBL" id="MDQ8207013.1"/>
    </source>
</evidence>
<comment type="similarity">
    <text evidence="1">Belongs to the nucleoside-specific channel-forming outer membrane porin (Tsx) (TC 1.B.10) family.</text>
</comment>
<sequence length="268" mass="30940">MKTLQRLIQTSTLVSMLTLAPNLQAEEAPLQEDSGSWAPQWIQWQDFSLSYLYGGKYRVDAEDQQTVTFEHVSAWSFGDSFTFIDYLDYLDTDGEESAFYGEFSPRFSFGKITDREWSLGPVQDVLVATTYEFGEGDVESLLYGIGIDLDLPGFDYFHLNLYYRDPQNNNSRGWQLTPCFGYTLPFGQSEIIIDGYIDYVFASENSGYEENLHINPQIKYNLGKLLWNESQRLYVGVEYDYWSNKYGLKDLPIGTDQSACSFLLKYHF</sequence>
<evidence type="ECO:0000313" key="3">
    <source>
        <dbReference type="Proteomes" id="UP001225316"/>
    </source>
</evidence>
<dbReference type="Gene3D" id="2.40.230.20">
    <property type="entry name" value="Nucleoside-specific channel-forming protein, Tsx-like"/>
    <property type="match status" value="1"/>
</dbReference>
<organism evidence="2 3">
    <name type="scientific">Thalassobacterium maritimum</name>
    <dbReference type="NCBI Taxonomy" id="3041265"/>
    <lineage>
        <taxon>Bacteria</taxon>
        <taxon>Pseudomonadati</taxon>
        <taxon>Verrucomicrobiota</taxon>
        <taxon>Opitutia</taxon>
        <taxon>Puniceicoccales</taxon>
        <taxon>Coraliomargaritaceae</taxon>
        <taxon>Thalassobacterium</taxon>
    </lineage>
</organism>
<dbReference type="Pfam" id="PF03502">
    <property type="entry name" value="Channel_Tsx"/>
    <property type="match status" value="1"/>
</dbReference>
<proteinExistence type="inferred from homology"/>
<reference evidence="2 3" key="1">
    <citation type="submission" date="2023-04" db="EMBL/GenBank/DDBJ databases">
        <title>A novel bacteria isolated from coastal sediment.</title>
        <authorList>
            <person name="Liu X.-J."/>
            <person name="Du Z.-J."/>
        </authorList>
    </citation>
    <scope>NUCLEOTIDE SEQUENCE [LARGE SCALE GENOMIC DNA]</scope>
    <source>
        <strain evidence="2 3">SDUM461003</strain>
    </source>
</reference>
<protein>
    <submittedName>
        <fullName evidence="2">Outer membrane protein OmpK</fullName>
    </submittedName>
</protein>
<gene>
    <name evidence="2" type="ORF">QEH52_05810</name>
</gene>
<accession>A0ABU1AS73</accession>
<comment type="caution">
    <text evidence="2">The sequence shown here is derived from an EMBL/GenBank/DDBJ whole genome shotgun (WGS) entry which is preliminary data.</text>
</comment>
<dbReference type="InterPro" id="IPR036777">
    <property type="entry name" value="Channel_Tsx-like_sf"/>
</dbReference>
<keyword evidence="3" id="KW-1185">Reference proteome</keyword>
<name>A0ABU1AS73_9BACT</name>